<name>A0A6G0U2C0_APHGL</name>
<comment type="caution">
    <text evidence="1">The sequence shown here is derived from an EMBL/GenBank/DDBJ whole genome shotgun (WGS) entry which is preliminary data.</text>
</comment>
<keyword evidence="2" id="KW-1185">Reference proteome</keyword>
<dbReference type="Proteomes" id="UP000475862">
    <property type="component" value="Unassembled WGS sequence"/>
</dbReference>
<protein>
    <submittedName>
        <fullName evidence="1">Uncharacterized protein</fullName>
    </submittedName>
</protein>
<evidence type="ECO:0000313" key="2">
    <source>
        <dbReference type="Proteomes" id="UP000475862"/>
    </source>
</evidence>
<accession>A0A6G0U2C0</accession>
<evidence type="ECO:0000313" key="1">
    <source>
        <dbReference type="EMBL" id="KAE9543245.1"/>
    </source>
</evidence>
<proteinExistence type="predicted"/>
<gene>
    <name evidence="1" type="ORF">AGLY_003156</name>
</gene>
<dbReference type="AlphaFoldDB" id="A0A6G0U2C0"/>
<dbReference type="EMBL" id="VYZN01000009">
    <property type="protein sequence ID" value="KAE9543245.1"/>
    <property type="molecule type" value="Genomic_DNA"/>
</dbReference>
<reference evidence="1 2" key="1">
    <citation type="submission" date="2019-08" db="EMBL/GenBank/DDBJ databases">
        <title>The genome of the soybean aphid Biotype 1, its phylome, world population structure and adaptation to the North American continent.</title>
        <authorList>
            <person name="Giordano R."/>
            <person name="Donthu R.K."/>
            <person name="Hernandez A.G."/>
            <person name="Wright C.L."/>
            <person name="Zimin A.V."/>
        </authorList>
    </citation>
    <scope>NUCLEOTIDE SEQUENCE [LARGE SCALE GENOMIC DNA]</scope>
    <source>
        <tissue evidence="1">Whole aphids</tissue>
    </source>
</reference>
<sequence length="180" mass="20304">MELEYGCYGDFIERSKKIILVLSIDCVPHKEDKRPITNFIDSPFSSELPNNFFTSSLKKIPSIVEAKMYTEGDWGYNPPTIQYFLTIFIQIENGRLNIYTKYKLDAAILIISTGNIGRYIGYLLGCCNVIDILNFNSIPNSLLLHVIKRENKGCEGVAPTAQLCLKSDGDALFLKSADYL</sequence>
<organism evidence="1 2">
    <name type="scientific">Aphis glycines</name>
    <name type="common">Soybean aphid</name>
    <dbReference type="NCBI Taxonomy" id="307491"/>
    <lineage>
        <taxon>Eukaryota</taxon>
        <taxon>Metazoa</taxon>
        <taxon>Ecdysozoa</taxon>
        <taxon>Arthropoda</taxon>
        <taxon>Hexapoda</taxon>
        <taxon>Insecta</taxon>
        <taxon>Pterygota</taxon>
        <taxon>Neoptera</taxon>
        <taxon>Paraneoptera</taxon>
        <taxon>Hemiptera</taxon>
        <taxon>Sternorrhyncha</taxon>
        <taxon>Aphidomorpha</taxon>
        <taxon>Aphidoidea</taxon>
        <taxon>Aphididae</taxon>
        <taxon>Aphidini</taxon>
        <taxon>Aphis</taxon>
        <taxon>Aphis</taxon>
    </lineage>
</organism>